<feature type="region of interest" description="Disordered" evidence="1">
    <location>
        <begin position="110"/>
        <end position="141"/>
    </location>
</feature>
<organism evidence="3 4">
    <name type="scientific">Candidatus Intestinimonas pullistercoris</name>
    <dbReference type="NCBI Taxonomy" id="2838623"/>
    <lineage>
        <taxon>Bacteria</taxon>
        <taxon>Bacillati</taxon>
        <taxon>Bacillota</taxon>
        <taxon>Clostridia</taxon>
        <taxon>Eubacteriales</taxon>
        <taxon>Intestinimonas</taxon>
    </lineage>
</organism>
<accession>A0A9D2P2I0</accession>
<keyword evidence="2" id="KW-1133">Transmembrane helix</keyword>
<dbReference type="Proteomes" id="UP000823882">
    <property type="component" value="Unassembled WGS sequence"/>
</dbReference>
<keyword evidence="2" id="KW-0472">Membrane</keyword>
<gene>
    <name evidence="3" type="ORF">H9701_06690</name>
</gene>
<protein>
    <submittedName>
        <fullName evidence="3">Uncharacterized protein</fullName>
    </submittedName>
</protein>
<dbReference type="AlphaFoldDB" id="A0A9D2P2I0"/>
<reference evidence="3" key="1">
    <citation type="journal article" date="2021" name="PeerJ">
        <title>Extensive microbial diversity within the chicken gut microbiome revealed by metagenomics and culture.</title>
        <authorList>
            <person name="Gilroy R."/>
            <person name="Ravi A."/>
            <person name="Getino M."/>
            <person name="Pursley I."/>
            <person name="Horton D.L."/>
            <person name="Alikhan N.F."/>
            <person name="Baker D."/>
            <person name="Gharbi K."/>
            <person name="Hall N."/>
            <person name="Watson M."/>
            <person name="Adriaenssens E.M."/>
            <person name="Foster-Nyarko E."/>
            <person name="Jarju S."/>
            <person name="Secka A."/>
            <person name="Antonio M."/>
            <person name="Oren A."/>
            <person name="Chaudhuri R.R."/>
            <person name="La Ragione R."/>
            <person name="Hildebrand F."/>
            <person name="Pallen M.J."/>
        </authorList>
    </citation>
    <scope>NUCLEOTIDE SEQUENCE</scope>
    <source>
        <strain evidence="3">CHK186-1790</strain>
    </source>
</reference>
<evidence type="ECO:0000256" key="1">
    <source>
        <dbReference type="SAM" id="MobiDB-lite"/>
    </source>
</evidence>
<evidence type="ECO:0000256" key="2">
    <source>
        <dbReference type="SAM" id="Phobius"/>
    </source>
</evidence>
<feature type="transmembrane region" description="Helical" evidence="2">
    <location>
        <begin position="12"/>
        <end position="35"/>
    </location>
</feature>
<dbReference type="EMBL" id="DWWJ01000117">
    <property type="protein sequence ID" value="HJC41223.1"/>
    <property type="molecule type" value="Genomic_DNA"/>
</dbReference>
<name>A0A9D2P2I0_9FIRM</name>
<reference evidence="3" key="2">
    <citation type="submission" date="2021-04" db="EMBL/GenBank/DDBJ databases">
        <authorList>
            <person name="Gilroy R."/>
        </authorList>
    </citation>
    <scope>NUCLEOTIDE SEQUENCE</scope>
    <source>
        <strain evidence="3">CHK186-1790</strain>
    </source>
</reference>
<keyword evidence="2" id="KW-0812">Transmembrane</keyword>
<comment type="caution">
    <text evidence="3">The sequence shown here is derived from an EMBL/GenBank/DDBJ whole genome shotgun (WGS) entry which is preliminary data.</text>
</comment>
<evidence type="ECO:0000313" key="3">
    <source>
        <dbReference type="EMBL" id="HJC41223.1"/>
    </source>
</evidence>
<feature type="transmembrane region" description="Helical" evidence="2">
    <location>
        <begin position="77"/>
        <end position="97"/>
    </location>
</feature>
<feature type="compositionally biased region" description="Pro residues" evidence="1">
    <location>
        <begin position="114"/>
        <end position="130"/>
    </location>
</feature>
<evidence type="ECO:0000313" key="4">
    <source>
        <dbReference type="Proteomes" id="UP000823882"/>
    </source>
</evidence>
<sequence>MHPDQNKKKGNAWTLAGMAVGIAAMVIGLVFLFGFKDETFYGSTVRLGTAVYGADFYTDIYKSTTFAANALKDIYEMLSTCFGVLFLLLGAIDLCAFGSRLQPKQKAAAVPAAGPVPVPTAPASPGPSAPERPEEGDDQPL</sequence>
<proteinExistence type="predicted"/>